<dbReference type="EMBL" id="FJOG01000024">
    <property type="protein sequence ID" value="CZR63664.1"/>
    <property type="molecule type" value="Genomic_DNA"/>
</dbReference>
<feature type="domain" description="N-acetyltransferase" evidence="1">
    <location>
        <begin position="70"/>
        <end position="211"/>
    </location>
</feature>
<dbReference type="PANTHER" id="PTHR42791:SF1">
    <property type="entry name" value="N-ACETYLTRANSFERASE DOMAIN-CONTAINING PROTEIN"/>
    <property type="match status" value="1"/>
</dbReference>
<dbReference type="Pfam" id="PF00583">
    <property type="entry name" value="Acetyltransf_1"/>
    <property type="match status" value="1"/>
</dbReference>
<keyword evidence="3" id="KW-1185">Reference proteome</keyword>
<dbReference type="OrthoDB" id="2832510at2759"/>
<accession>A0A1L7XF61</accession>
<dbReference type="PANTHER" id="PTHR42791">
    <property type="entry name" value="GNAT FAMILY ACETYLTRANSFERASE"/>
    <property type="match status" value="1"/>
</dbReference>
<sequence length="247" mass="28559">MTNPTPQFEILPIDPTTDYPTLTTISLLAFQSNPLHYLTFRPSSHIPPSQIETYHRATRIELVGEGSSAQTFKVIDHHENDKIVGFARWIFEPQWPKIKGVKEPEGMDKRFIDAFREKIGDLLREHREIEKNSIELHLMRVLPEHQGKGLGSLLLNWRLSEARKEKKKVFLMASPQGRGLYLKWGFRVLGEVNLRIADFLDENELMEWRKEREGLGSKEMQREEVYVQSVMVWEPPGGGNGAEEAKI</sequence>
<evidence type="ECO:0000313" key="3">
    <source>
        <dbReference type="Proteomes" id="UP000184330"/>
    </source>
</evidence>
<evidence type="ECO:0000259" key="1">
    <source>
        <dbReference type="PROSITE" id="PS51186"/>
    </source>
</evidence>
<dbReference type="AlphaFoldDB" id="A0A1L7XF61"/>
<dbReference type="PROSITE" id="PS51186">
    <property type="entry name" value="GNAT"/>
    <property type="match status" value="1"/>
</dbReference>
<proteinExistence type="predicted"/>
<protein>
    <recommendedName>
        <fullName evidence="1">N-acetyltransferase domain-containing protein</fullName>
    </recommendedName>
</protein>
<dbReference type="STRING" id="576137.A0A1L7XF61"/>
<dbReference type="InterPro" id="IPR016181">
    <property type="entry name" value="Acyl_CoA_acyltransferase"/>
</dbReference>
<dbReference type="GO" id="GO:0016747">
    <property type="term" value="F:acyltransferase activity, transferring groups other than amino-acyl groups"/>
    <property type="evidence" value="ECO:0007669"/>
    <property type="project" value="InterPro"/>
</dbReference>
<evidence type="ECO:0000313" key="2">
    <source>
        <dbReference type="EMBL" id="CZR63664.1"/>
    </source>
</evidence>
<dbReference type="InterPro" id="IPR000182">
    <property type="entry name" value="GNAT_dom"/>
</dbReference>
<name>A0A1L7XF61_9HELO</name>
<dbReference type="CDD" id="cd04301">
    <property type="entry name" value="NAT_SF"/>
    <property type="match status" value="1"/>
</dbReference>
<reference evidence="2 3" key="1">
    <citation type="submission" date="2016-03" db="EMBL/GenBank/DDBJ databases">
        <authorList>
            <person name="Ploux O."/>
        </authorList>
    </citation>
    <scope>NUCLEOTIDE SEQUENCE [LARGE SCALE GENOMIC DNA]</scope>
    <source>
        <strain evidence="2 3">UAMH 11012</strain>
    </source>
</reference>
<dbReference type="InterPro" id="IPR052523">
    <property type="entry name" value="Trichothecene_AcTrans"/>
</dbReference>
<dbReference type="Gene3D" id="3.40.630.30">
    <property type="match status" value="1"/>
</dbReference>
<organism evidence="2 3">
    <name type="scientific">Phialocephala subalpina</name>
    <dbReference type="NCBI Taxonomy" id="576137"/>
    <lineage>
        <taxon>Eukaryota</taxon>
        <taxon>Fungi</taxon>
        <taxon>Dikarya</taxon>
        <taxon>Ascomycota</taxon>
        <taxon>Pezizomycotina</taxon>
        <taxon>Leotiomycetes</taxon>
        <taxon>Helotiales</taxon>
        <taxon>Mollisiaceae</taxon>
        <taxon>Phialocephala</taxon>
        <taxon>Phialocephala fortinii species complex</taxon>
    </lineage>
</organism>
<dbReference type="SUPFAM" id="SSF55729">
    <property type="entry name" value="Acyl-CoA N-acyltransferases (Nat)"/>
    <property type="match status" value="1"/>
</dbReference>
<gene>
    <name evidence="2" type="ORF">PAC_13561</name>
</gene>
<dbReference type="Proteomes" id="UP000184330">
    <property type="component" value="Unassembled WGS sequence"/>
</dbReference>